<accession>A0A1G1VZX3</accession>
<protein>
    <submittedName>
        <fullName evidence="1">Uncharacterized protein</fullName>
    </submittedName>
</protein>
<comment type="caution">
    <text evidence="1">The sequence shown here is derived from an EMBL/GenBank/DDBJ whole genome shotgun (WGS) entry which is preliminary data.</text>
</comment>
<organism evidence="1 2">
    <name type="scientific">Candidatus Woykebacteria bacterium GWA1_44_8</name>
    <dbReference type="NCBI Taxonomy" id="1802591"/>
    <lineage>
        <taxon>Bacteria</taxon>
        <taxon>Candidatus Woykeibacteriota</taxon>
    </lineage>
</organism>
<proteinExistence type="predicted"/>
<evidence type="ECO:0000313" key="1">
    <source>
        <dbReference type="EMBL" id="OGY20965.1"/>
    </source>
</evidence>
<dbReference type="Proteomes" id="UP000176299">
    <property type="component" value="Unassembled WGS sequence"/>
</dbReference>
<dbReference type="EMBL" id="MHCN01000019">
    <property type="protein sequence ID" value="OGY20965.1"/>
    <property type="molecule type" value="Genomic_DNA"/>
</dbReference>
<gene>
    <name evidence="1" type="ORF">A2113_01525</name>
</gene>
<name>A0A1G1VZX3_9BACT</name>
<evidence type="ECO:0000313" key="2">
    <source>
        <dbReference type="Proteomes" id="UP000176299"/>
    </source>
</evidence>
<dbReference type="AlphaFoldDB" id="A0A1G1VZX3"/>
<sequence length="102" mass="10699">MSDDGRVTHYFVSTAVPVNSCAFLSSTEDVETQYEGDPVLTAPSLDGIYYGGSGAASACNGWIFIDAATGGMGMAFGTKIMTFDAPLILETEPILIRPVAPE</sequence>
<reference evidence="1 2" key="1">
    <citation type="journal article" date="2016" name="Nat. Commun.">
        <title>Thousands of microbial genomes shed light on interconnected biogeochemical processes in an aquifer system.</title>
        <authorList>
            <person name="Anantharaman K."/>
            <person name="Brown C.T."/>
            <person name="Hug L.A."/>
            <person name="Sharon I."/>
            <person name="Castelle C.J."/>
            <person name="Probst A.J."/>
            <person name="Thomas B.C."/>
            <person name="Singh A."/>
            <person name="Wilkins M.J."/>
            <person name="Karaoz U."/>
            <person name="Brodie E.L."/>
            <person name="Williams K.H."/>
            <person name="Hubbard S.S."/>
            <person name="Banfield J.F."/>
        </authorList>
    </citation>
    <scope>NUCLEOTIDE SEQUENCE [LARGE SCALE GENOMIC DNA]</scope>
</reference>